<dbReference type="EMBL" id="JAIWYP010000001">
    <property type="protein sequence ID" value="KAH3885373.1"/>
    <property type="molecule type" value="Genomic_DNA"/>
</dbReference>
<keyword evidence="9" id="KW-0547">Nucleotide-binding</keyword>
<dbReference type="PROSITE" id="PS51219">
    <property type="entry name" value="DPCK"/>
    <property type="match status" value="1"/>
</dbReference>
<dbReference type="PANTHER" id="PTHR10695:SF46">
    <property type="entry name" value="BIFUNCTIONAL COENZYME A SYNTHASE-RELATED"/>
    <property type="match status" value="1"/>
</dbReference>
<evidence type="ECO:0000256" key="6">
    <source>
        <dbReference type="ARBA" id="ARBA00022553"/>
    </source>
</evidence>
<dbReference type="Gene3D" id="3.40.50.300">
    <property type="entry name" value="P-loop containing nucleotide triphosphate hydrolases"/>
    <property type="match status" value="1"/>
</dbReference>
<feature type="domain" description="Cytidyltransferase-like" evidence="22">
    <location>
        <begin position="176"/>
        <end position="329"/>
    </location>
</feature>
<dbReference type="GO" id="GO:0005759">
    <property type="term" value="C:mitochondrial matrix"/>
    <property type="evidence" value="ECO:0007669"/>
    <property type="project" value="UniProtKB-SubCell"/>
</dbReference>
<keyword evidence="7" id="KW-0808">Transferase</keyword>
<dbReference type="AlphaFoldDB" id="A0A9D4S023"/>
<dbReference type="FunFam" id="3.40.50.620:FF:000089">
    <property type="entry name" value="Bifunctional coenzyme A synthase"/>
    <property type="match status" value="1"/>
</dbReference>
<comment type="subcellular location">
    <subcellularLocation>
        <location evidence="2">Cytoplasm</location>
    </subcellularLocation>
    <subcellularLocation>
        <location evidence="1">Mitochondrion matrix</location>
    </subcellularLocation>
</comment>
<accession>A0A9D4S023</accession>
<evidence type="ECO:0000256" key="4">
    <source>
        <dbReference type="ARBA" id="ARBA00012392"/>
    </source>
</evidence>
<gene>
    <name evidence="23" type="ORF">DPMN_009366</name>
</gene>
<evidence type="ECO:0000256" key="1">
    <source>
        <dbReference type="ARBA" id="ARBA00004305"/>
    </source>
</evidence>
<name>A0A9D4S023_DREPO</name>
<evidence type="ECO:0000259" key="22">
    <source>
        <dbReference type="Pfam" id="PF01467"/>
    </source>
</evidence>
<dbReference type="Proteomes" id="UP000828390">
    <property type="component" value="Unassembled WGS sequence"/>
</dbReference>
<dbReference type="EC" id="2.7.1.24" evidence="20"/>
<comment type="function">
    <text evidence="16">Bifunctional enzyme that catalyzes the fourth and fifth sequential steps of CoA biosynthetic pathway. The fourth reaction is catalyzed by the phosphopantetheine adenylyltransferase, coded by the coaD domain; the fifth reaction is catalyzed by the dephospho-CoA kinase, coded by the coaE domain. May act as a point of CoA biosynthesis regulation.</text>
</comment>
<evidence type="ECO:0000256" key="2">
    <source>
        <dbReference type="ARBA" id="ARBA00004496"/>
    </source>
</evidence>
<comment type="pathway">
    <text evidence="18">Cofactor biosynthesis; coenzyme A biosynthesis; CoA from (R)-pantothenate: step 5/5.</text>
</comment>
<dbReference type="FunFam" id="3.40.50.300:FF:000899">
    <property type="entry name" value="Bifunctional coenzyme A synthase"/>
    <property type="match status" value="1"/>
</dbReference>
<evidence type="ECO:0000256" key="9">
    <source>
        <dbReference type="ARBA" id="ARBA00022741"/>
    </source>
</evidence>
<evidence type="ECO:0000313" key="23">
    <source>
        <dbReference type="EMBL" id="KAH3885373.1"/>
    </source>
</evidence>
<comment type="catalytic activity">
    <reaction evidence="14">
        <text>(R)-4'-phosphopantetheine + ATP + H(+) = 3'-dephospho-CoA + diphosphate</text>
        <dbReference type="Rhea" id="RHEA:19801"/>
        <dbReference type="ChEBI" id="CHEBI:15378"/>
        <dbReference type="ChEBI" id="CHEBI:30616"/>
        <dbReference type="ChEBI" id="CHEBI:33019"/>
        <dbReference type="ChEBI" id="CHEBI:57328"/>
        <dbReference type="ChEBI" id="CHEBI:61723"/>
        <dbReference type="EC" id="2.7.7.3"/>
    </reaction>
    <physiologicalReaction direction="left-to-right" evidence="14">
        <dbReference type="Rhea" id="RHEA:19802"/>
    </physiologicalReaction>
</comment>
<dbReference type="InterPro" id="IPR014729">
    <property type="entry name" value="Rossmann-like_a/b/a_fold"/>
</dbReference>
<dbReference type="NCBIfam" id="TIGR00152">
    <property type="entry name" value="dephospho-CoA kinase"/>
    <property type="match status" value="1"/>
</dbReference>
<reference evidence="23" key="2">
    <citation type="submission" date="2020-11" db="EMBL/GenBank/DDBJ databases">
        <authorList>
            <person name="McCartney M.A."/>
            <person name="Auch B."/>
            <person name="Kono T."/>
            <person name="Mallez S."/>
            <person name="Becker A."/>
            <person name="Gohl D.M."/>
            <person name="Silverstein K.A.T."/>
            <person name="Koren S."/>
            <person name="Bechman K.B."/>
            <person name="Herman A."/>
            <person name="Abrahante J.E."/>
            <person name="Garbe J."/>
        </authorList>
    </citation>
    <scope>NUCLEOTIDE SEQUENCE</scope>
    <source>
        <strain evidence="23">Duluth1</strain>
        <tissue evidence="23">Whole animal</tissue>
    </source>
</reference>
<dbReference type="InterPro" id="IPR004821">
    <property type="entry name" value="Cyt_trans-like"/>
</dbReference>
<dbReference type="SUPFAM" id="SSF52374">
    <property type="entry name" value="Nucleotidylyl transferase"/>
    <property type="match status" value="1"/>
</dbReference>
<dbReference type="PANTHER" id="PTHR10695">
    <property type="entry name" value="DEPHOSPHO-COA KINASE-RELATED"/>
    <property type="match status" value="1"/>
</dbReference>
<evidence type="ECO:0000256" key="21">
    <source>
        <dbReference type="ARBA" id="ARBA00067394"/>
    </source>
</evidence>
<evidence type="ECO:0000256" key="19">
    <source>
        <dbReference type="ARBA" id="ARBA00061673"/>
    </source>
</evidence>
<comment type="catalytic activity">
    <reaction evidence="15">
        <text>3'-dephospho-CoA + ATP = ADP + CoA + H(+)</text>
        <dbReference type="Rhea" id="RHEA:18245"/>
        <dbReference type="ChEBI" id="CHEBI:15378"/>
        <dbReference type="ChEBI" id="CHEBI:30616"/>
        <dbReference type="ChEBI" id="CHEBI:57287"/>
        <dbReference type="ChEBI" id="CHEBI:57328"/>
        <dbReference type="ChEBI" id="CHEBI:456216"/>
        <dbReference type="EC" id="2.7.1.24"/>
    </reaction>
    <physiologicalReaction direction="left-to-right" evidence="15">
        <dbReference type="Rhea" id="RHEA:18246"/>
    </physiologicalReaction>
</comment>
<organism evidence="23 24">
    <name type="scientific">Dreissena polymorpha</name>
    <name type="common">Zebra mussel</name>
    <name type="synonym">Mytilus polymorpha</name>
    <dbReference type="NCBI Taxonomy" id="45954"/>
    <lineage>
        <taxon>Eukaryota</taxon>
        <taxon>Metazoa</taxon>
        <taxon>Spiralia</taxon>
        <taxon>Lophotrochozoa</taxon>
        <taxon>Mollusca</taxon>
        <taxon>Bivalvia</taxon>
        <taxon>Autobranchia</taxon>
        <taxon>Heteroconchia</taxon>
        <taxon>Euheterodonta</taxon>
        <taxon>Imparidentia</taxon>
        <taxon>Neoheterodontei</taxon>
        <taxon>Myida</taxon>
        <taxon>Dreissenoidea</taxon>
        <taxon>Dreissenidae</taxon>
        <taxon>Dreissena</taxon>
    </lineage>
</organism>
<dbReference type="Pfam" id="PF01467">
    <property type="entry name" value="CTP_transf_like"/>
    <property type="match status" value="1"/>
</dbReference>
<dbReference type="HAMAP" id="MF_00376">
    <property type="entry name" value="Dephospho_CoA_kinase"/>
    <property type="match status" value="1"/>
</dbReference>
<dbReference type="Pfam" id="PF01121">
    <property type="entry name" value="CoaE"/>
    <property type="match status" value="1"/>
</dbReference>
<keyword evidence="6" id="KW-0597">Phosphoprotein</keyword>
<comment type="caution">
    <text evidence="23">The sequence shown here is derived from an EMBL/GenBank/DDBJ whole genome shotgun (WGS) entry which is preliminary data.</text>
</comment>
<proteinExistence type="inferred from homology"/>
<keyword evidence="8" id="KW-0548">Nucleotidyltransferase</keyword>
<dbReference type="GO" id="GO:0015937">
    <property type="term" value="P:coenzyme A biosynthetic process"/>
    <property type="evidence" value="ECO:0007669"/>
    <property type="project" value="InterPro"/>
</dbReference>
<dbReference type="EC" id="2.7.7.3" evidence="4"/>
<evidence type="ECO:0000256" key="8">
    <source>
        <dbReference type="ARBA" id="ARBA00022695"/>
    </source>
</evidence>
<dbReference type="GO" id="GO:0005524">
    <property type="term" value="F:ATP binding"/>
    <property type="evidence" value="ECO:0007669"/>
    <property type="project" value="UniProtKB-KW"/>
</dbReference>
<evidence type="ECO:0000256" key="17">
    <source>
        <dbReference type="ARBA" id="ARBA00060565"/>
    </source>
</evidence>
<evidence type="ECO:0000256" key="10">
    <source>
        <dbReference type="ARBA" id="ARBA00022777"/>
    </source>
</evidence>
<evidence type="ECO:0000256" key="13">
    <source>
        <dbReference type="ARBA" id="ARBA00023268"/>
    </source>
</evidence>
<dbReference type="GO" id="GO:0004140">
    <property type="term" value="F:dephospho-CoA kinase activity"/>
    <property type="evidence" value="ECO:0007669"/>
    <property type="project" value="UniProtKB-EC"/>
</dbReference>
<dbReference type="GO" id="GO:0004595">
    <property type="term" value="F:pantetheine-phosphate adenylyltransferase activity"/>
    <property type="evidence" value="ECO:0007669"/>
    <property type="project" value="UniProtKB-EC"/>
</dbReference>
<dbReference type="Gene3D" id="3.40.50.620">
    <property type="entry name" value="HUPs"/>
    <property type="match status" value="1"/>
</dbReference>
<evidence type="ECO:0000256" key="5">
    <source>
        <dbReference type="ARBA" id="ARBA00022490"/>
    </source>
</evidence>
<keyword evidence="12" id="KW-0496">Mitochondrion</keyword>
<evidence type="ECO:0000256" key="3">
    <source>
        <dbReference type="ARBA" id="ARBA00011245"/>
    </source>
</evidence>
<protein>
    <recommendedName>
        <fullName evidence="21">Bifunctional coenzyme A synthase</fullName>
        <ecNumber evidence="20">2.7.1.24</ecNumber>
        <ecNumber evidence="4">2.7.7.3</ecNumber>
    </recommendedName>
</protein>
<dbReference type="InterPro" id="IPR001977">
    <property type="entry name" value="Depp_CoAkinase"/>
</dbReference>
<evidence type="ECO:0000313" key="24">
    <source>
        <dbReference type="Proteomes" id="UP000828390"/>
    </source>
</evidence>
<keyword evidence="13" id="KW-0511">Multifunctional enzyme</keyword>
<evidence type="ECO:0000256" key="11">
    <source>
        <dbReference type="ARBA" id="ARBA00022840"/>
    </source>
</evidence>
<comment type="similarity">
    <text evidence="19">In the central section; belongs to the eukaryotic CoaD family.</text>
</comment>
<keyword evidence="24" id="KW-1185">Reference proteome</keyword>
<evidence type="ECO:0000256" key="20">
    <source>
        <dbReference type="ARBA" id="ARBA00066359"/>
    </source>
</evidence>
<dbReference type="CDD" id="cd02022">
    <property type="entry name" value="DPCK"/>
    <property type="match status" value="1"/>
</dbReference>
<evidence type="ECO:0000256" key="7">
    <source>
        <dbReference type="ARBA" id="ARBA00022679"/>
    </source>
</evidence>
<evidence type="ECO:0000256" key="18">
    <source>
        <dbReference type="ARBA" id="ARBA00060696"/>
    </source>
</evidence>
<comment type="subunit">
    <text evidence="3">Monomer.</text>
</comment>
<keyword evidence="10" id="KW-0418">Kinase</keyword>
<comment type="pathway">
    <text evidence="17">Cofactor biosynthesis; coenzyme A biosynthesis; CoA from (R)-pantothenate: step 4/5.</text>
</comment>
<keyword evidence="5" id="KW-0963">Cytoplasm</keyword>
<dbReference type="InterPro" id="IPR027417">
    <property type="entry name" value="P-loop_NTPase"/>
</dbReference>
<dbReference type="OrthoDB" id="330671at2759"/>
<evidence type="ECO:0000256" key="14">
    <source>
        <dbReference type="ARBA" id="ARBA00051310"/>
    </source>
</evidence>
<dbReference type="SUPFAM" id="SSF52540">
    <property type="entry name" value="P-loop containing nucleoside triphosphate hydrolases"/>
    <property type="match status" value="1"/>
</dbReference>
<evidence type="ECO:0000256" key="16">
    <source>
        <dbReference type="ARBA" id="ARBA00059677"/>
    </source>
</evidence>
<keyword evidence="11" id="KW-0067">ATP-binding</keyword>
<evidence type="ECO:0000256" key="12">
    <source>
        <dbReference type="ARBA" id="ARBA00023128"/>
    </source>
</evidence>
<reference evidence="23" key="1">
    <citation type="journal article" date="2019" name="bioRxiv">
        <title>The Genome of the Zebra Mussel, Dreissena polymorpha: A Resource for Invasive Species Research.</title>
        <authorList>
            <person name="McCartney M.A."/>
            <person name="Auch B."/>
            <person name="Kono T."/>
            <person name="Mallez S."/>
            <person name="Zhang Y."/>
            <person name="Obille A."/>
            <person name="Becker A."/>
            <person name="Abrahante J.E."/>
            <person name="Garbe J."/>
            <person name="Badalamenti J.P."/>
            <person name="Herman A."/>
            <person name="Mangelson H."/>
            <person name="Liachko I."/>
            <person name="Sullivan S."/>
            <person name="Sone E.D."/>
            <person name="Koren S."/>
            <person name="Silverstein K.A.T."/>
            <person name="Beckman K.B."/>
            <person name="Gohl D.M."/>
        </authorList>
    </citation>
    <scope>NUCLEOTIDE SEQUENCE</scope>
    <source>
        <strain evidence="23">Duluth1</strain>
        <tissue evidence="23">Whole animal</tissue>
    </source>
</reference>
<sequence length="559" mass="62233">MFKTALLVVTKPLSQLRAIIPEYLSELNRVTSTTAYIHIQPEGSGKNAQSVNYDLVRVPFTTEVRNIVKAFYSSSSKTCSHLDIYVLVGHLTNGDVKLKKYNFKQPCDVVLIDKKVADDESSMFVQSLSKLFSVVDGAKLQYIETQEGYPDGKKARLDVSAQEFANKLVKQYSHTVVGGTYDRLHVGHKLLLTEACMLSTGKLTVGVTTGPMVMKKVLHEIMQPVNERISIVREFLTDVKPGLDYRLFSITDGFGPTVARSPDYDPKEDAGMGLIVLSQETIKGGEMINAEREKEGLPRLDVHTIELLEDTCHSKYEEEKVSSSSLRKRLLGTLLHPVQVKSHLAVHPYVIGLTGGIACGKSSVCQRLQGLGAKIVDCDKLGHKAYVKGTPGFERVVEAFGPSVVGEDGEIHRPTLGKIVFGDKAELERLNAIVWPEIARLVGEQIQQYKQEGTEVVVLDAAILLEASWDHMCHEVWTTIVPRDEVIQRLVDRNKLTTEAATQRLNAQISNTERVSRANVVLCTLWEYEYTQQQVERAWALLKQRLPIQGKSSSAKSNM</sequence>
<evidence type="ECO:0000256" key="15">
    <source>
        <dbReference type="ARBA" id="ARBA00051912"/>
    </source>
</evidence>